<reference evidence="1" key="1">
    <citation type="journal article" date="2014" name="Int. J. Syst. Evol. Microbiol.">
        <title>Complete genome sequence of Corynebacterium casei LMG S-19264T (=DSM 44701T), isolated from a smear-ripened cheese.</title>
        <authorList>
            <consortium name="US DOE Joint Genome Institute (JGI-PGF)"/>
            <person name="Walter F."/>
            <person name="Albersmeier A."/>
            <person name="Kalinowski J."/>
            <person name="Ruckert C."/>
        </authorList>
    </citation>
    <scope>NUCLEOTIDE SEQUENCE</scope>
    <source>
        <strain evidence="1">CGMCC 1.15725</strain>
    </source>
</reference>
<comment type="caution">
    <text evidence="1">The sequence shown here is derived from an EMBL/GenBank/DDBJ whole genome shotgun (WGS) entry which is preliminary data.</text>
</comment>
<dbReference type="AlphaFoldDB" id="A0A8J2YZL6"/>
<sequence length="76" mass="8662">MSSHSPETEELRQTIDHLEQRLGLCNSNRTNELMGHYWALVARLEVDFRNERDRLLARSGALALIQMADPGEAPDD</sequence>
<proteinExistence type="predicted"/>
<evidence type="ECO:0000313" key="1">
    <source>
        <dbReference type="EMBL" id="GGF46639.1"/>
    </source>
</evidence>
<gene>
    <name evidence="1" type="ORF">GCM10011611_61290</name>
</gene>
<organism evidence="1 2">
    <name type="scientific">Aliidongia dinghuensis</name>
    <dbReference type="NCBI Taxonomy" id="1867774"/>
    <lineage>
        <taxon>Bacteria</taxon>
        <taxon>Pseudomonadati</taxon>
        <taxon>Pseudomonadota</taxon>
        <taxon>Alphaproteobacteria</taxon>
        <taxon>Rhodospirillales</taxon>
        <taxon>Dongiaceae</taxon>
        <taxon>Aliidongia</taxon>
    </lineage>
</organism>
<dbReference type="RefSeq" id="WP_189052009.1">
    <property type="nucleotide sequence ID" value="NZ_BMJQ01000024.1"/>
</dbReference>
<protein>
    <submittedName>
        <fullName evidence="1">Uncharacterized protein</fullName>
    </submittedName>
</protein>
<name>A0A8J2YZL6_9PROT</name>
<accession>A0A8J2YZL6</accession>
<dbReference type="Proteomes" id="UP000646365">
    <property type="component" value="Unassembled WGS sequence"/>
</dbReference>
<evidence type="ECO:0000313" key="2">
    <source>
        <dbReference type="Proteomes" id="UP000646365"/>
    </source>
</evidence>
<dbReference type="EMBL" id="BMJQ01000024">
    <property type="protein sequence ID" value="GGF46639.1"/>
    <property type="molecule type" value="Genomic_DNA"/>
</dbReference>
<reference evidence="1" key="2">
    <citation type="submission" date="2020-09" db="EMBL/GenBank/DDBJ databases">
        <authorList>
            <person name="Sun Q."/>
            <person name="Zhou Y."/>
        </authorList>
    </citation>
    <scope>NUCLEOTIDE SEQUENCE</scope>
    <source>
        <strain evidence="1">CGMCC 1.15725</strain>
    </source>
</reference>
<keyword evidence="2" id="KW-1185">Reference proteome</keyword>